<dbReference type="Pfam" id="PF00392">
    <property type="entry name" value="GntR"/>
    <property type="match status" value="1"/>
</dbReference>
<dbReference type="Gene3D" id="1.10.10.10">
    <property type="entry name" value="Winged helix-like DNA-binding domain superfamily/Winged helix DNA-binding domain"/>
    <property type="match status" value="1"/>
</dbReference>
<sequence length="236" mass="26060">MAKTETGTRVDEVLQRLRSDILRGRLRPGDRLKFPVLCAEFQVSAGVVREALSRLTDQGLVRMQPHQGFHVTPLSYEDLRELTAARIAVETMVFRLSVEHGDLAWETGTVAAHHMLARTPVADPADEARPNETWDQVHAAFHEALLAGCPNRRLLDIAMRLREEAELYRHWSLSLGPDAHLDAAEAHRGLMDAAVARDADLAVELLTEHISAPAERLLALEGQEGLPSARDAVVPG</sequence>
<keyword evidence="3" id="KW-0804">Transcription</keyword>
<feature type="domain" description="HTH gntR-type" evidence="4">
    <location>
        <begin position="7"/>
        <end position="74"/>
    </location>
</feature>
<protein>
    <submittedName>
        <fullName evidence="5">GntR family transcriptional regulator</fullName>
    </submittedName>
</protein>
<dbReference type="PROSITE" id="PS50949">
    <property type="entry name" value="HTH_GNTR"/>
    <property type="match status" value="1"/>
</dbReference>
<evidence type="ECO:0000256" key="1">
    <source>
        <dbReference type="ARBA" id="ARBA00023015"/>
    </source>
</evidence>
<name>A0ABU8E5Y9_9ACTN</name>
<dbReference type="RefSeq" id="WP_336392306.1">
    <property type="nucleotide sequence ID" value="NZ_JBAPLV010000011.1"/>
</dbReference>
<organism evidence="5 6">
    <name type="scientific">Klenkia terrae</name>
    <dbReference type="NCBI Taxonomy" id="1052259"/>
    <lineage>
        <taxon>Bacteria</taxon>
        <taxon>Bacillati</taxon>
        <taxon>Actinomycetota</taxon>
        <taxon>Actinomycetes</taxon>
        <taxon>Geodermatophilales</taxon>
        <taxon>Geodermatophilaceae</taxon>
        <taxon>Klenkia</taxon>
    </lineage>
</organism>
<evidence type="ECO:0000313" key="5">
    <source>
        <dbReference type="EMBL" id="MEI4279066.1"/>
    </source>
</evidence>
<comment type="caution">
    <text evidence="5">The sequence shown here is derived from an EMBL/GenBank/DDBJ whole genome shotgun (WGS) entry which is preliminary data.</text>
</comment>
<evidence type="ECO:0000256" key="2">
    <source>
        <dbReference type="ARBA" id="ARBA00023125"/>
    </source>
</evidence>
<dbReference type="Pfam" id="PF07729">
    <property type="entry name" value="FCD"/>
    <property type="match status" value="1"/>
</dbReference>
<dbReference type="SMART" id="SM00345">
    <property type="entry name" value="HTH_GNTR"/>
    <property type="match status" value="1"/>
</dbReference>
<dbReference type="PANTHER" id="PTHR43537">
    <property type="entry name" value="TRANSCRIPTIONAL REGULATOR, GNTR FAMILY"/>
    <property type="match status" value="1"/>
</dbReference>
<dbReference type="SUPFAM" id="SSF46785">
    <property type="entry name" value="Winged helix' DNA-binding domain"/>
    <property type="match status" value="1"/>
</dbReference>
<dbReference type="InterPro" id="IPR000524">
    <property type="entry name" value="Tscrpt_reg_HTH_GntR"/>
</dbReference>
<evidence type="ECO:0000313" key="6">
    <source>
        <dbReference type="Proteomes" id="UP001373496"/>
    </source>
</evidence>
<dbReference type="InterPro" id="IPR011711">
    <property type="entry name" value="GntR_C"/>
</dbReference>
<gene>
    <name evidence="5" type="ORF">UXQ13_11380</name>
</gene>
<evidence type="ECO:0000259" key="4">
    <source>
        <dbReference type="PROSITE" id="PS50949"/>
    </source>
</evidence>
<dbReference type="EMBL" id="JBAPLV010000011">
    <property type="protein sequence ID" value="MEI4279066.1"/>
    <property type="molecule type" value="Genomic_DNA"/>
</dbReference>
<reference evidence="5 6" key="1">
    <citation type="submission" date="2024-03" db="EMBL/GenBank/DDBJ databases">
        <title>Draft genome sequence of Klenkia terrae.</title>
        <authorList>
            <person name="Duangmal K."/>
            <person name="Chantavorakit T."/>
        </authorList>
    </citation>
    <scope>NUCLEOTIDE SEQUENCE [LARGE SCALE GENOMIC DNA]</scope>
    <source>
        <strain evidence="5 6">JCM 17786</strain>
    </source>
</reference>
<evidence type="ECO:0000256" key="3">
    <source>
        <dbReference type="ARBA" id="ARBA00023163"/>
    </source>
</evidence>
<proteinExistence type="predicted"/>
<dbReference type="SUPFAM" id="SSF48008">
    <property type="entry name" value="GntR ligand-binding domain-like"/>
    <property type="match status" value="1"/>
</dbReference>
<keyword evidence="2" id="KW-0238">DNA-binding</keyword>
<dbReference type="InterPro" id="IPR008920">
    <property type="entry name" value="TF_FadR/GntR_C"/>
</dbReference>
<dbReference type="CDD" id="cd07377">
    <property type="entry name" value="WHTH_GntR"/>
    <property type="match status" value="1"/>
</dbReference>
<keyword evidence="6" id="KW-1185">Reference proteome</keyword>
<dbReference type="SMART" id="SM00895">
    <property type="entry name" value="FCD"/>
    <property type="match status" value="1"/>
</dbReference>
<accession>A0ABU8E5Y9</accession>
<dbReference type="PANTHER" id="PTHR43537:SF20">
    <property type="entry name" value="HTH-TYPE TRANSCRIPTIONAL REPRESSOR GLAR"/>
    <property type="match status" value="1"/>
</dbReference>
<dbReference type="InterPro" id="IPR036388">
    <property type="entry name" value="WH-like_DNA-bd_sf"/>
</dbReference>
<keyword evidence="1" id="KW-0805">Transcription regulation</keyword>
<dbReference type="Proteomes" id="UP001373496">
    <property type="component" value="Unassembled WGS sequence"/>
</dbReference>
<dbReference type="Gene3D" id="1.20.120.530">
    <property type="entry name" value="GntR ligand-binding domain-like"/>
    <property type="match status" value="1"/>
</dbReference>
<dbReference type="InterPro" id="IPR036390">
    <property type="entry name" value="WH_DNA-bd_sf"/>
</dbReference>